<reference evidence="2" key="1">
    <citation type="submission" date="2021-03" db="EMBL/GenBank/DDBJ databases">
        <title>Revisited historic fungal species revealed as producer of novel bioactive compounds through whole genome sequencing and comparative genomics.</title>
        <authorList>
            <person name="Vignolle G.A."/>
            <person name="Hochenegger N."/>
            <person name="Mach R.L."/>
            <person name="Mach-Aigner A.R."/>
            <person name="Javad Rahimi M."/>
            <person name="Salim K.A."/>
            <person name="Chan C.M."/>
            <person name="Lim L.B.L."/>
            <person name="Cai F."/>
            <person name="Druzhinina I.S."/>
            <person name="U'Ren J.M."/>
            <person name="Derntl C."/>
        </authorList>
    </citation>
    <scope>NUCLEOTIDE SEQUENCE</scope>
    <source>
        <strain evidence="2">TUCIM 5799</strain>
    </source>
</reference>
<evidence type="ECO:0008006" key="4">
    <source>
        <dbReference type="Google" id="ProtNLM"/>
    </source>
</evidence>
<gene>
    <name evidence="2" type="ORF">JX265_013303</name>
</gene>
<dbReference type="PANTHER" id="PTHR36848:SF2">
    <property type="entry name" value="SECRETED PROTEIN"/>
    <property type="match status" value="1"/>
</dbReference>
<dbReference type="InterPro" id="IPR008979">
    <property type="entry name" value="Galactose-bd-like_sf"/>
</dbReference>
<dbReference type="Pfam" id="PF17132">
    <property type="entry name" value="Glyco_hydro_106"/>
    <property type="match status" value="1"/>
</dbReference>
<accession>A0A9P9W8W0</accession>
<evidence type="ECO:0000313" key="3">
    <source>
        <dbReference type="Proteomes" id="UP000829685"/>
    </source>
</evidence>
<dbReference type="Gene3D" id="2.60.120.260">
    <property type="entry name" value="Galactose-binding domain-like"/>
    <property type="match status" value="1"/>
</dbReference>
<dbReference type="OrthoDB" id="2588159at2759"/>
<keyword evidence="3" id="KW-1185">Reference proteome</keyword>
<name>A0A9P9W8W0_9PEZI</name>
<comment type="caution">
    <text evidence="2">The sequence shown here is derived from an EMBL/GenBank/DDBJ whole genome shotgun (WGS) entry which is preliminary data.</text>
</comment>
<organism evidence="2 3">
    <name type="scientific">Neoarthrinium moseri</name>
    <dbReference type="NCBI Taxonomy" id="1658444"/>
    <lineage>
        <taxon>Eukaryota</taxon>
        <taxon>Fungi</taxon>
        <taxon>Dikarya</taxon>
        <taxon>Ascomycota</taxon>
        <taxon>Pezizomycotina</taxon>
        <taxon>Sordariomycetes</taxon>
        <taxon>Xylariomycetidae</taxon>
        <taxon>Amphisphaeriales</taxon>
        <taxon>Apiosporaceae</taxon>
        <taxon>Neoarthrinium</taxon>
    </lineage>
</organism>
<feature type="signal peptide" evidence="1">
    <location>
        <begin position="1"/>
        <end position="23"/>
    </location>
</feature>
<dbReference type="Proteomes" id="UP000829685">
    <property type="component" value="Unassembled WGS sequence"/>
</dbReference>
<dbReference type="SUPFAM" id="SSF49785">
    <property type="entry name" value="Galactose-binding domain-like"/>
    <property type="match status" value="1"/>
</dbReference>
<feature type="chain" id="PRO_5040268851" description="Secreted protein" evidence="1">
    <location>
        <begin position="24"/>
        <end position="1004"/>
    </location>
</feature>
<dbReference type="PANTHER" id="PTHR36848">
    <property type="entry name" value="DNA-BINDING PROTEIN (PUTATIVE SECRETED PROTEIN)-RELATED"/>
    <property type="match status" value="1"/>
</dbReference>
<evidence type="ECO:0000313" key="2">
    <source>
        <dbReference type="EMBL" id="KAI1850823.1"/>
    </source>
</evidence>
<protein>
    <recommendedName>
        <fullName evidence="4">Secreted protein</fullName>
    </recommendedName>
</protein>
<keyword evidence="1" id="KW-0732">Signal</keyword>
<sequence>MISRFLKTFIPVTCFLVAIRSEAADTAVPGFEAPALPYRPKFRYWLPDASVPRQSVIDDVNHIAAAGAGGLEFLPFYNYGLGPALTDWTIYGFGTEAFKDVFAAALSASAAHDLAFDFAFGANQGAGVPSTVGTPGLAKELVYGNMTLQSGETYQGPVPEPNVEFNRLTGFMNPPEPWGTNELVAVTAGKVVTEVLLDEYFYMSILNETSLIDLTNLTTQGEIAWTAPEGNETWVVFGIYERYTNQRSCVSVSNATTALGNGSWIVDHWSATGARKMTDFWDEEIFSDEVIATLIKEVGEYAWEDSMEIQAALPWTNGLLSRFESLHGYSITKYLPILFHATNAWGGYLPPYNITYTLGEYLPDGGLYVQDYKAALSQGYVEYVQNYGEWASSKGLKLSTQPAYNMPIDMTEAVPHVQIPELESLGFKESINMYRQFTGAAHLAGRNVISTEVGAVLGGAYKQRLPELRGLLDGSLAAGVNTMVLHGYAYSGNYVGTTWPGYTPFQFEFSEMWNPRQPAWRHFDDLMTYSARNSMIMQRGIPKVDFAIYYFEIPYRFGLGVFPESHMNAAGYTFEYLGPANLVSDRAVVTDGVLATDGPGYKALVIYNQTQITPGASAALVEFAEGGLPIYIVGSVPNTTVGAMGQQEVSANVAKLLEHEAVRLLSPEEFSPSTLAADGVLARANLSASSNASGLYTFWTSDTEHKSEYVYLYNTGADAIFNVTFTVPCDTKPVVLNAWNGEQIPIALYEATSHGITTEVRLKANQTTIVAFQPMQGTTPAALHAVARSPNVEAIRLTDSGCLEAWVSNFSEAWVTLSNGIRATLLGPNITDEGVKALGPWDLVVEAYGPSANNDTLEGVVTTINVGTLEDLRPWTKIAGIQNASGIGTYSSRFRLSKDSKEAVIISFGPVLNTLRAWVNGKQVPPIDPANPVVDISKFVVDGDNSIEVAVTTTLFNAVKANVDRIFSIGYGPQSPTYYTGEDWQDFGLIGPVELRILRKIPIE</sequence>
<dbReference type="AlphaFoldDB" id="A0A9P9W8W0"/>
<proteinExistence type="predicted"/>
<evidence type="ECO:0000256" key="1">
    <source>
        <dbReference type="SAM" id="SignalP"/>
    </source>
</evidence>
<dbReference type="EMBL" id="JAFIMR010000067">
    <property type="protein sequence ID" value="KAI1850823.1"/>
    <property type="molecule type" value="Genomic_DNA"/>
</dbReference>
<dbReference type="InterPro" id="IPR053161">
    <property type="entry name" value="Ulvan_degrading_GH"/>
</dbReference>